<name>A0A0F9MFQ0_9ZZZZ</name>
<protein>
    <submittedName>
        <fullName evidence="1">Uncharacterized protein</fullName>
    </submittedName>
</protein>
<comment type="caution">
    <text evidence="1">The sequence shown here is derived from an EMBL/GenBank/DDBJ whole genome shotgun (WGS) entry which is preliminary data.</text>
</comment>
<gene>
    <name evidence="1" type="ORF">LCGC14_1094570</name>
</gene>
<reference evidence="1" key="1">
    <citation type="journal article" date="2015" name="Nature">
        <title>Complex archaea that bridge the gap between prokaryotes and eukaryotes.</title>
        <authorList>
            <person name="Spang A."/>
            <person name="Saw J.H."/>
            <person name="Jorgensen S.L."/>
            <person name="Zaremba-Niedzwiedzka K."/>
            <person name="Martijn J."/>
            <person name="Lind A.E."/>
            <person name="van Eijk R."/>
            <person name="Schleper C."/>
            <person name="Guy L."/>
            <person name="Ettema T.J."/>
        </authorList>
    </citation>
    <scope>NUCLEOTIDE SEQUENCE</scope>
</reference>
<accession>A0A0F9MFQ0</accession>
<organism evidence="1">
    <name type="scientific">marine sediment metagenome</name>
    <dbReference type="NCBI Taxonomy" id="412755"/>
    <lineage>
        <taxon>unclassified sequences</taxon>
        <taxon>metagenomes</taxon>
        <taxon>ecological metagenomes</taxon>
    </lineage>
</organism>
<dbReference type="EMBL" id="LAZR01004883">
    <property type="protein sequence ID" value="KKN04724.1"/>
    <property type="molecule type" value="Genomic_DNA"/>
</dbReference>
<proteinExistence type="predicted"/>
<evidence type="ECO:0000313" key="1">
    <source>
        <dbReference type="EMBL" id="KKN04724.1"/>
    </source>
</evidence>
<dbReference type="AlphaFoldDB" id="A0A0F9MFQ0"/>
<sequence length="136" mass="16290">MGEWCRLWESYHRGLFQYYNFPIEIKTNNSLEQGFSTQKQALFNRVAKANIIHMITTRGEDYLRIKHCDPEELESDIIKEYTDEVMKELRVQLRADIKERTAKWRTKRNSYMGLEIVADDYYQNIKKKKGGRNFVG</sequence>